<comment type="caution">
    <text evidence="1">The sequence shown here is derived from an EMBL/GenBank/DDBJ whole genome shotgun (WGS) entry which is preliminary data.</text>
</comment>
<dbReference type="EMBL" id="WBUI01000013">
    <property type="protein sequence ID" value="KAB2931635.1"/>
    <property type="molecule type" value="Genomic_DNA"/>
</dbReference>
<name>A0A833H0N8_9LEPT</name>
<dbReference type="SUPFAM" id="SSF47175">
    <property type="entry name" value="Cytochromes"/>
    <property type="match status" value="1"/>
</dbReference>
<sequence length="157" mass="17874">MNRVFIGFMLMVAAACSEAGTSGKEWLTGSEDDRFTTVSRHLRGLDMTMFEIGYRYNELYWAGRDHNWEYASYQIGKIDYTLKLGLERRPARAPAAKMIEQPIAALKRAIEERDPAGFTARFADLTRTCNTCHTAEKVEFMHVQPPTVRISPIHGAR</sequence>
<accession>A0A833H0N8</accession>
<dbReference type="GO" id="GO:0009055">
    <property type="term" value="F:electron transfer activity"/>
    <property type="evidence" value="ECO:0007669"/>
    <property type="project" value="InterPro"/>
</dbReference>
<evidence type="ECO:0000313" key="1">
    <source>
        <dbReference type="EMBL" id="KAB2931635.1"/>
    </source>
</evidence>
<dbReference type="GO" id="GO:0005506">
    <property type="term" value="F:iron ion binding"/>
    <property type="evidence" value="ECO:0007669"/>
    <property type="project" value="InterPro"/>
</dbReference>
<dbReference type="PROSITE" id="PS51257">
    <property type="entry name" value="PROKAR_LIPOPROTEIN"/>
    <property type="match status" value="1"/>
</dbReference>
<evidence type="ECO:0000313" key="2">
    <source>
        <dbReference type="Proteomes" id="UP000460298"/>
    </source>
</evidence>
<organism evidence="1 2">
    <name type="scientific">Leptonema illini</name>
    <dbReference type="NCBI Taxonomy" id="183"/>
    <lineage>
        <taxon>Bacteria</taxon>
        <taxon>Pseudomonadati</taxon>
        <taxon>Spirochaetota</taxon>
        <taxon>Spirochaetia</taxon>
        <taxon>Leptospirales</taxon>
        <taxon>Leptospiraceae</taxon>
        <taxon>Leptonema</taxon>
    </lineage>
</organism>
<dbReference type="GO" id="GO:0022900">
    <property type="term" value="P:electron transport chain"/>
    <property type="evidence" value="ECO:0007669"/>
    <property type="project" value="InterPro"/>
</dbReference>
<dbReference type="AlphaFoldDB" id="A0A833H0N8"/>
<reference evidence="1 2" key="1">
    <citation type="submission" date="2019-10" db="EMBL/GenBank/DDBJ databases">
        <title>Extracellular Electron Transfer in a Candidatus Methanoperedens spp. Enrichment Culture.</title>
        <authorList>
            <person name="Berger S."/>
            <person name="Rangel Shaw D."/>
            <person name="Berben T."/>
            <person name="In 'T Zandt M."/>
            <person name="Frank J."/>
            <person name="Reimann J."/>
            <person name="Jetten M.S.M."/>
            <person name="Welte C.U."/>
        </authorList>
    </citation>
    <scope>NUCLEOTIDE SEQUENCE [LARGE SCALE GENOMIC DNA]</scope>
    <source>
        <strain evidence="1">SB12</strain>
    </source>
</reference>
<protein>
    <submittedName>
        <fullName evidence="1">Cytochrome c</fullName>
    </submittedName>
</protein>
<dbReference type="GO" id="GO:0020037">
    <property type="term" value="F:heme binding"/>
    <property type="evidence" value="ECO:0007669"/>
    <property type="project" value="InterPro"/>
</dbReference>
<dbReference type="InterPro" id="IPR010980">
    <property type="entry name" value="Cyt_c/b562"/>
</dbReference>
<dbReference type="Proteomes" id="UP000460298">
    <property type="component" value="Unassembled WGS sequence"/>
</dbReference>
<gene>
    <name evidence="1" type="ORF">F9K24_13640</name>
</gene>
<proteinExistence type="predicted"/>